<dbReference type="PROSITE" id="PS50871">
    <property type="entry name" value="C1Q"/>
    <property type="match status" value="1"/>
</dbReference>
<evidence type="ECO:0000256" key="1">
    <source>
        <dbReference type="ARBA" id="ARBA00004498"/>
    </source>
</evidence>
<protein>
    <recommendedName>
        <fullName evidence="6">C1q domain-containing protein</fullName>
    </recommendedName>
</protein>
<accession>A0A553QN90</accession>
<evidence type="ECO:0000313" key="7">
    <source>
        <dbReference type="EMBL" id="TRY91451.1"/>
    </source>
</evidence>
<dbReference type="InterPro" id="IPR001073">
    <property type="entry name" value="C1q_dom"/>
</dbReference>
<feature type="compositionally biased region" description="Pro residues" evidence="4">
    <location>
        <begin position="60"/>
        <end position="75"/>
    </location>
</feature>
<evidence type="ECO:0000259" key="6">
    <source>
        <dbReference type="PROSITE" id="PS50871"/>
    </source>
</evidence>
<feature type="non-terminal residue" evidence="7">
    <location>
        <position position="185"/>
    </location>
</feature>
<dbReference type="PANTHER" id="PTHR15427">
    <property type="entry name" value="EMILIN ELASTIN MICROFIBRIL INTERFACE-LOCATED PROTEIN ELASTIN MICROFIBRIL INTERFACER"/>
    <property type="match status" value="1"/>
</dbReference>
<keyword evidence="5" id="KW-0732">Signal</keyword>
<dbReference type="OrthoDB" id="6154955at2759"/>
<evidence type="ECO:0000313" key="8">
    <source>
        <dbReference type="Proteomes" id="UP000316079"/>
    </source>
</evidence>
<name>A0A553QN90_9TELE</name>
<evidence type="ECO:0000256" key="2">
    <source>
        <dbReference type="ARBA" id="ARBA00022525"/>
    </source>
</evidence>
<dbReference type="SUPFAM" id="SSF49842">
    <property type="entry name" value="TNF-like"/>
    <property type="match status" value="1"/>
</dbReference>
<proteinExistence type="predicted"/>
<keyword evidence="3" id="KW-0272">Extracellular matrix</keyword>
<dbReference type="SMART" id="SM00110">
    <property type="entry name" value="C1Q"/>
    <property type="match status" value="1"/>
</dbReference>
<feature type="signal peptide" evidence="5">
    <location>
        <begin position="1"/>
        <end position="22"/>
    </location>
</feature>
<dbReference type="AlphaFoldDB" id="A0A553QN90"/>
<evidence type="ECO:0000256" key="4">
    <source>
        <dbReference type="SAM" id="MobiDB-lite"/>
    </source>
</evidence>
<dbReference type="InterPro" id="IPR050392">
    <property type="entry name" value="Collagen/C1q_domain"/>
</dbReference>
<dbReference type="STRING" id="623744.A0A553QN90"/>
<dbReference type="Proteomes" id="UP000316079">
    <property type="component" value="Unassembled WGS sequence"/>
</dbReference>
<dbReference type="EMBL" id="SRMA01025745">
    <property type="protein sequence ID" value="TRY91451.1"/>
    <property type="molecule type" value="Genomic_DNA"/>
</dbReference>
<evidence type="ECO:0000256" key="3">
    <source>
        <dbReference type="ARBA" id="ARBA00022530"/>
    </source>
</evidence>
<feature type="region of interest" description="Disordered" evidence="4">
    <location>
        <begin position="50"/>
        <end position="77"/>
    </location>
</feature>
<dbReference type="Pfam" id="PF00386">
    <property type="entry name" value="C1q"/>
    <property type="match status" value="1"/>
</dbReference>
<dbReference type="InterPro" id="IPR008983">
    <property type="entry name" value="Tumour_necrosis_fac-like_dom"/>
</dbReference>
<comment type="caution">
    <text evidence="7">The sequence shown here is derived from an EMBL/GenBank/DDBJ whole genome shotgun (WGS) entry which is preliminary data.</text>
</comment>
<dbReference type="PRINTS" id="PR00007">
    <property type="entry name" value="COMPLEMNTC1Q"/>
</dbReference>
<feature type="chain" id="PRO_5022183362" description="C1q domain-containing protein" evidence="5">
    <location>
        <begin position="23"/>
        <end position="185"/>
    </location>
</feature>
<reference evidence="7 8" key="1">
    <citation type="journal article" date="2019" name="Sci. Data">
        <title>Hybrid genome assembly and annotation of Danionella translucida.</title>
        <authorList>
            <person name="Kadobianskyi M."/>
            <person name="Schulze L."/>
            <person name="Schuelke M."/>
            <person name="Judkewitz B."/>
        </authorList>
    </citation>
    <scope>NUCLEOTIDE SEQUENCE [LARGE SCALE GENOMIC DNA]</scope>
    <source>
        <strain evidence="7 8">Bolton</strain>
    </source>
</reference>
<keyword evidence="2" id="KW-0964">Secreted</keyword>
<comment type="subcellular location">
    <subcellularLocation>
        <location evidence="1">Secreted</location>
        <location evidence="1">Extracellular space</location>
        <location evidence="1">Extracellular matrix</location>
    </subcellularLocation>
</comment>
<sequence length="185" mass="19543">MAQSWTALLLSLLFLAKAGVYGNLTGSCRIVCDPSSDRFKDKTNGIVIPLTPSSLGAPGPQGPPGKAGPPGPPGPSALGCSSEKGVVFTATLQEAFNKDDILKFNNVITNLGGAFDSATGMFTCKTAGLYYFIFHIVKTGQSLRVDLVLNGQTLKEGDQVCLQLNNSELSKRDSQSRFSSFSGYL</sequence>
<evidence type="ECO:0000256" key="5">
    <source>
        <dbReference type="SAM" id="SignalP"/>
    </source>
</evidence>
<organism evidence="7 8">
    <name type="scientific">Danionella cerebrum</name>
    <dbReference type="NCBI Taxonomy" id="2873325"/>
    <lineage>
        <taxon>Eukaryota</taxon>
        <taxon>Metazoa</taxon>
        <taxon>Chordata</taxon>
        <taxon>Craniata</taxon>
        <taxon>Vertebrata</taxon>
        <taxon>Euteleostomi</taxon>
        <taxon>Actinopterygii</taxon>
        <taxon>Neopterygii</taxon>
        <taxon>Teleostei</taxon>
        <taxon>Ostariophysi</taxon>
        <taxon>Cypriniformes</taxon>
        <taxon>Danionidae</taxon>
        <taxon>Danioninae</taxon>
        <taxon>Danionella</taxon>
    </lineage>
</organism>
<dbReference type="Gene3D" id="2.60.120.40">
    <property type="match status" value="1"/>
</dbReference>
<keyword evidence="8" id="KW-1185">Reference proteome</keyword>
<dbReference type="GO" id="GO:0005581">
    <property type="term" value="C:collagen trimer"/>
    <property type="evidence" value="ECO:0007669"/>
    <property type="project" value="UniProtKB-KW"/>
</dbReference>
<dbReference type="PANTHER" id="PTHR15427:SF33">
    <property type="entry name" value="COLLAGEN IV NC1 DOMAIN-CONTAINING PROTEIN"/>
    <property type="match status" value="1"/>
</dbReference>
<feature type="domain" description="C1q" evidence="6">
    <location>
        <begin position="81"/>
        <end position="185"/>
    </location>
</feature>
<gene>
    <name evidence="7" type="ORF">DNTS_028223</name>
</gene>